<proteinExistence type="predicted"/>
<keyword evidence="2" id="KW-0812">Transmembrane</keyword>
<feature type="non-terminal residue" evidence="3">
    <location>
        <position position="1"/>
    </location>
</feature>
<evidence type="ECO:0000256" key="2">
    <source>
        <dbReference type="SAM" id="Phobius"/>
    </source>
</evidence>
<feature type="region of interest" description="Disordered" evidence="1">
    <location>
        <begin position="1"/>
        <end position="100"/>
    </location>
</feature>
<evidence type="ECO:0000256" key="1">
    <source>
        <dbReference type="SAM" id="MobiDB-lite"/>
    </source>
</evidence>
<keyword evidence="4" id="KW-1185">Reference proteome</keyword>
<sequence>ARSAQDFSSAPEREAKRRTRNAPPADPPQRSLREGGCAQGGFERVAGLGGAPARRPAPLLHRRQRSRIGSTAVPCPRAEIRPGSLASPPAGSGPAPLPRRPHPCVVPGTALGYTRTLLVRGAIWIVRRASRISISRRAYLSSSTSLERTRAGAVSARRRNSVPIPARSSVGGVVACGARGAAGGAGRRACTFLQCTLRHPAAPVPRTGGTLSNSIQTTLGLSWCQSNFLRAVILFGGFCGGVCWLRILHEFFVFLLFS</sequence>
<dbReference type="Proteomes" id="UP001222325">
    <property type="component" value="Unassembled WGS sequence"/>
</dbReference>
<organism evidence="3 4">
    <name type="scientific">Mycena belliarum</name>
    <dbReference type="NCBI Taxonomy" id="1033014"/>
    <lineage>
        <taxon>Eukaryota</taxon>
        <taxon>Fungi</taxon>
        <taxon>Dikarya</taxon>
        <taxon>Basidiomycota</taxon>
        <taxon>Agaricomycotina</taxon>
        <taxon>Agaricomycetes</taxon>
        <taxon>Agaricomycetidae</taxon>
        <taxon>Agaricales</taxon>
        <taxon>Marasmiineae</taxon>
        <taxon>Mycenaceae</taxon>
        <taxon>Mycena</taxon>
    </lineage>
</organism>
<accession>A0AAD6TS13</accession>
<dbReference type="AlphaFoldDB" id="A0AAD6TS13"/>
<gene>
    <name evidence="3" type="ORF">B0H15DRAFT_1026918</name>
</gene>
<reference evidence="3" key="1">
    <citation type="submission" date="2023-03" db="EMBL/GenBank/DDBJ databases">
        <title>Massive genome expansion in bonnet fungi (Mycena s.s.) driven by repeated elements and novel gene families across ecological guilds.</title>
        <authorList>
            <consortium name="Lawrence Berkeley National Laboratory"/>
            <person name="Harder C.B."/>
            <person name="Miyauchi S."/>
            <person name="Viragh M."/>
            <person name="Kuo A."/>
            <person name="Thoen E."/>
            <person name="Andreopoulos B."/>
            <person name="Lu D."/>
            <person name="Skrede I."/>
            <person name="Drula E."/>
            <person name="Henrissat B."/>
            <person name="Morin E."/>
            <person name="Kohler A."/>
            <person name="Barry K."/>
            <person name="LaButti K."/>
            <person name="Morin E."/>
            <person name="Salamov A."/>
            <person name="Lipzen A."/>
            <person name="Mereny Z."/>
            <person name="Hegedus B."/>
            <person name="Baldrian P."/>
            <person name="Stursova M."/>
            <person name="Weitz H."/>
            <person name="Taylor A."/>
            <person name="Grigoriev I.V."/>
            <person name="Nagy L.G."/>
            <person name="Martin F."/>
            <person name="Kauserud H."/>
        </authorList>
    </citation>
    <scope>NUCLEOTIDE SEQUENCE</scope>
    <source>
        <strain evidence="3">CBHHK173m</strain>
    </source>
</reference>
<comment type="caution">
    <text evidence="3">The sequence shown here is derived from an EMBL/GenBank/DDBJ whole genome shotgun (WGS) entry which is preliminary data.</text>
</comment>
<keyword evidence="2" id="KW-1133">Transmembrane helix</keyword>
<protein>
    <submittedName>
        <fullName evidence="3">Uncharacterized protein</fullName>
    </submittedName>
</protein>
<keyword evidence="2" id="KW-0472">Membrane</keyword>
<name>A0AAD6TS13_9AGAR</name>
<evidence type="ECO:0000313" key="3">
    <source>
        <dbReference type="EMBL" id="KAJ7075724.1"/>
    </source>
</evidence>
<feature type="compositionally biased region" description="Low complexity" evidence="1">
    <location>
        <begin position="81"/>
        <end position="94"/>
    </location>
</feature>
<dbReference type="EMBL" id="JARJCN010000090">
    <property type="protein sequence ID" value="KAJ7075724.1"/>
    <property type="molecule type" value="Genomic_DNA"/>
</dbReference>
<evidence type="ECO:0000313" key="4">
    <source>
        <dbReference type="Proteomes" id="UP001222325"/>
    </source>
</evidence>
<feature type="transmembrane region" description="Helical" evidence="2">
    <location>
        <begin position="232"/>
        <end position="257"/>
    </location>
</feature>